<dbReference type="AlphaFoldDB" id="A0A9P8NAV1"/>
<evidence type="ECO:0000256" key="2">
    <source>
        <dbReference type="ARBA" id="ARBA00022741"/>
    </source>
</evidence>
<sequence>MEVKLDMWLCMTKRRDGKEGVFAVRTFPRENSEAVLKRCTSLVHPHLVTVYEVFRTESAEENLFVVSEELQFSLDHVVACGEIPSDGELASIIGQVLDALSYLHAQSLIHGSLTCSNTLVRFDGVVKIAGYWESDTCHGSSEHTGDITAAGHIMMQLMQDHQSTDGKIRVVDRQRSKEILDFLAAIASELSASELLKRTRLKSATEDKRSKRGYEFCRIETTSDGTTDVPRICVLGTKLYQVVRVCCHSQ</sequence>
<organism evidence="5 6">
    <name type="scientific">Aspergillus fumigatus</name>
    <name type="common">Neosartorya fumigata</name>
    <dbReference type="NCBI Taxonomy" id="746128"/>
    <lineage>
        <taxon>Eukaryota</taxon>
        <taxon>Fungi</taxon>
        <taxon>Dikarya</taxon>
        <taxon>Ascomycota</taxon>
        <taxon>Pezizomycotina</taxon>
        <taxon>Eurotiomycetes</taxon>
        <taxon>Eurotiomycetidae</taxon>
        <taxon>Eurotiales</taxon>
        <taxon>Aspergillaceae</taxon>
        <taxon>Aspergillus</taxon>
        <taxon>Aspergillus subgen. Fumigati</taxon>
    </lineage>
</organism>
<dbReference type="InterPro" id="IPR000719">
    <property type="entry name" value="Prot_kinase_dom"/>
</dbReference>
<dbReference type="InterPro" id="IPR011009">
    <property type="entry name" value="Kinase-like_dom_sf"/>
</dbReference>
<dbReference type="Pfam" id="PF00069">
    <property type="entry name" value="Pkinase"/>
    <property type="match status" value="1"/>
</dbReference>
<dbReference type="PANTHER" id="PTHR45832:SF22">
    <property type="entry name" value="SERINE_THREONINE-PROTEIN KINASE SAMKA-RELATED"/>
    <property type="match status" value="1"/>
</dbReference>
<gene>
    <name evidence="5" type="ORF">KXV57_003061</name>
</gene>
<dbReference type="PANTHER" id="PTHR45832">
    <property type="entry name" value="SERINE/THREONINE-PROTEIN KINASE SAMKA-RELATED-RELATED"/>
    <property type="match status" value="1"/>
</dbReference>
<evidence type="ECO:0000259" key="4">
    <source>
        <dbReference type="PROSITE" id="PS50011"/>
    </source>
</evidence>
<comment type="similarity">
    <text evidence="1">Belongs to the protein kinase superfamily. STE Ser/Thr protein kinase family. STE20 subfamily.</text>
</comment>
<comment type="caution">
    <text evidence="5">The sequence shown here is derived from an EMBL/GenBank/DDBJ whole genome shotgun (WGS) entry which is preliminary data.</text>
</comment>
<protein>
    <recommendedName>
        <fullName evidence="4">Protein kinase domain-containing protein</fullName>
    </recommendedName>
</protein>
<evidence type="ECO:0000313" key="6">
    <source>
        <dbReference type="Proteomes" id="UP000813423"/>
    </source>
</evidence>
<dbReference type="GO" id="GO:0005524">
    <property type="term" value="F:ATP binding"/>
    <property type="evidence" value="ECO:0007669"/>
    <property type="project" value="UniProtKB-KW"/>
</dbReference>
<accession>A0A9P8NAV1</accession>
<dbReference type="Gene3D" id="1.10.510.10">
    <property type="entry name" value="Transferase(Phosphotransferase) domain 1"/>
    <property type="match status" value="1"/>
</dbReference>
<evidence type="ECO:0000256" key="3">
    <source>
        <dbReference type="ARBA" id="ARBA00022840"/>
    </source>
</evidence>
<dbReference type="Proteomes" id="UP000813423">
    <property type="component" value="Unassembled WGS sequence"/>
</dbReference>
<dbReference type="SUPFAM" id="SSF56112">
    <property type="entry name" value="Protein kinase-like (PK-like)"/>
    <property type="match status" value="1"/>
</dbReference>
<reference evidence="5" key="1">
    <citation type="submission" date="2021-08" db="EMBL/GenBank/DDBJ databases">
        <title>Global Aspergillus fumigatus from environmental and clinical sources.</title>
        <authorList>
            <person name="Barber A."/>
            <person name="Sae-Ong T."/>
        </authorList>
    </citation>
    <scope>NUCLEOTIDE SEQUENCE</scope>
    <source>
        <strain evidence="5">NRZ-2016-071</strain>
    </source>
</reference>
<name>A0A9P8NAV1_ASPFM</name>
<evidence type="ECO:0000256" key="1">
    <source>
        <dbReference type="ARBA" id="ARBA00008874"/>
    </source>
</evidence>
<dbReference type="EMBL" id="JAIBSC010000193">
    <property type="protein sequence ID" value="KAH1893253.1"/>
    <property type="molecule type" value="Genomic_DNA"/>
</dbReference>
<keyword evidence="3" id="KW-0067">ATP-binding</keyword>
<dbReference type="GO" id="GO:0004672">
    <property type="term" value="F:protein kinase activity"/>
    <property type="evidence" value="ECO:0007669"/>
    <property type="project" value="InterPro"/>
</dbReference>
<proteinExistence type="inferred from homology"/>
<dbReference type="InterPro" id="IPR051931">
    <property type="entry name" value="PAK3-like"/>
</dbReference>
<dbReference type="PROSITE" id="PS50011">
    <property type="entry name" value="PROTEIN_KINASE_DOM"/>
    <property type="match status" value="1"/>
</dbReference>
<feature type="domain" description="Protein kinase" evidence="4">
    <location>
        <begin position="1"/>
        <end position="250"/>
    </location>
</feature>
<keyword evidence="2" id="KW-0547">Nucleotide-binding</keyword>
<evidence type="ECO:0000313" key="5">
    <source>
        <dbReference type="EMBL" id="KAH1893253.1"/>
    </source>
</evidence>
<dbReference type="SMART" id="SM00220">
    <property type="entry name" value="S_TKc"/>
    <property type="match status" value="1"/>
</dbReference>